<name>A0A844DAE7_9BURK</name>
<dbReference type="RefSeq" id="WP_154358300.1">
    <property type="nucleotide sequence ID" value="NZ_WKJL01000009.1"/>
</dbReference>
<dbReference type="Proteomes" id="UP000439986">
    <property type="component" value="Unassembled WGS sequence"/>
</dbReference>
<accession>A0A844DAE7</accession>
<proteinExistence type="predicted"/>
<dbReference type="EMBL" id="WKJL01000009">
    <property type="protein sequence ID" value="MRW85266.1"/>
    <property type="molecule type" value="Genomic_DNA"/>
</dbReference>
<dbReference type="AlphaFoldDB" id="A0A844DAE7"/>
<sequence length="70" mass="7700">MSAAAEWTLPLALNASEVRVVKAALLVEIATLEFKAREDHQPELWLPALGAARRVFSALCDRANKDLLDL</sequence>
<keyword evidence="2" id="KW-1185">Reference proteome</keyword>
<evidence type="ECO:0008006" key="3">
    <source>
        <dbReference type="Google" id="ProtNLM"/>
    </source>
</evidence>
<organism evidence="1 2">
    <name type="scientific">Duganella aquatilis</name>
    <dbReference type="NCBI Taxonomy" id="2666082"/>
    <lineage>
        <taxon>Bacteria</taxon>
        <taxon>Pseudomonadati</taxon>
        <taxon>Pseudomonadota</taxon>
        <taxon>Betaproteobacteria</taxon>
        <taxon>Burkholderiales</taxon>
        <taxon>Oxalobacteraceae</taxon>
        <taxon>Telluria group</taxon>
        <taxon>Duganella</taxon>
    </lineage>
</organism>
<comment type="caution">
    <text evidence="1">The sequence shown here is derived from an EMBL/GenBank/DDBJ whole genome shotgun (WGS) entry which is preliminary data.</text>
</comment>
<evidence type="ECO:0000313" key="2">
    <source>
        <dbReference type="Proteomes" id="UP000439986"/>
    </source>
</evidence>
<protein>
    <recommendedName>
        <fullName evidence="3">DUF3077 domain-containing protein</fullName>
    </recommendedName>
</protein>
<gene>
    <name evidence="1" type="ORF">GJ698_14365</name>
</gene>
<evidence type="ECO:0000313" key="1">
    <source>
        <dbReference type="EMBL" id="MRW85266.1"/>
    </source>
</evidence>
<reference evidence="1 2" key="1">
    <citation type="submission" date="2019-11" db="EMBL/GenBank/DDBJ databases">
        <title>Novel species isolated from a subtropical stream in China.</title>
        <authorList>
            <person name="Lu H."/>
        </authorList>
    </citation>
    <scope>NUCLEOTIDE SEQUENCE [LARGE SCALE GENOMIC DNA]</scope>
    <source>
        <strain evidence="1 2">FT26W</strain>
    </source>
</reference>